<evidence type="ECO:0000259" key="7">
    <source>
        <dbReference type="Pfam" id="PF00892"/>
    </source>
</evidence>
<dbReference type="SUPFAM" id="SSF103481">
    <property type="entry name" value="Multidrug resistance efflux transporter EmrE"/>
    <property type="match status" value="2"/>
</dbReference>
<keyword evidence="9" id="KW-1185">Reference proteome</keyword>
<evidence type="ECO:0000313" key="8">
    <source>
        <dbReference type="EMBL" id="MEN3747357.1"/>
    </source>
</evidence>
<feature type="transmembrane region" description="Helical" evidence="6">
    <location>
        <begin position="203"/>
        <end position="227"/>
    </location>
</feature>
<dbReference type="Pfam" id="PF00892">
    <property type="entry name" value="EamA"/>
    <property type="match status" value="2"/>
</dbReference>
<evidence type="ECO:0000256" key="5">
    <source>
        <dbReference type="ARBA" id="ARBA00023136"/>
    </source>
</evidence>
<feature type="domain" description="EamA" evidence="7">
    <location>
        <begin position="2"/>
        <end position="131"/>
    </location>
</feature>
<dbReference type="PANTHER" id="PTHR32322">
    <property type="entry name" value="INNER MEMBRANE TRANSPORTER"/>
    <property type="match status" value="1"/>
</dbReference>
<dbReference type="RefSeq" id="WP_346246346.1">
    <property type="nucleotide sequence ID" value="NZ_JBDIZK010000004.1"/>
</dbReference>
<feature type="transmembrane region" description="Helical" evidence="6">
    <location>
        <begin position="58"/>
        <end position="78"/>
    </location>
</feature>
<dbReference type="InterPro" id="IPR050638">
    <property type="entry name" value="AA-Vitamin_Transporters"/>
</dbReference>
<evidence type="ECO:0000256" key="6">
    <source>
        <dbReference type="SAM" id="Phobius"/>
    </source>
</evidence>
<name>A0ABV0BAE6_9SPHN</name>
<dbReference type="InterPro" id="IPR037185">
    <property type="entry name" value="EmrE-like"/>
</dbReference>
<dbReference type="EMBL" id="JBDIZK010000004">
    <property type="protein sequence ID" value="MEN3747357.1"/>
    <property type="molecule type" value="Genomic_DNA"/>
</dbReference>
<sequence length="300" mass="31709">MLVVVMLLWAGNSIVGRAIHGQVPPLTLAWFRWTGALLVMLPFVWRDLVANLPAVRSAWTRILVLGLLGVASFNAFLYTALEHMPATNSLLLQAAVPALVLLFDRLFIGLRATRRAILAVLVSTLGVLLVVLHGDLLALFDLRLGYGEILMLIAVTAWALYTSLLRDRPAVSQLSFLAVTFAIGVAAMTPLAIGEALAGRQILWTPGTIAAILYVALFPSLIAYLLFNMAVATLGAARTGQASTLLPLFGALLAAGFLGETLHGYHAAGMALILGGIVLSALGRAETPAASLLDPEGRGS</sequence>
<feature type="transmembrane region" description="Helical" evidence="6">
    <location>
        <begin position="28"/>
        <end position="46"/>
    </location>
</feature>
<keyword evidence="4 6" id="KW-1133">Transmembrane helix</keyword>
<feature type="transmembrane region" description="Helical" evidence="6">
    <location>
        <begin position="117"/>
        <end position="140"/>
    </location>
</feature>
<evidence type="ECO:0000256" key="3">
    <source>
        <dbReference type="ARBA" id="ARBA00022692"/>
    </source>
</evidence>
<feature type="domain" description="EamA" evidence="7">
    <location>
        <begin position="146"/>
        <end position="280"/>
    </location>
</feature>
<feature type="transmembrane region" description="Helical" evidence="6">
    <location>
        <begin position="146"/>
        <end position="164"/>
    </location>
</feature>
<comment type="similarity">
    <text evidence="2">Belongs to the EamA transporter family.</text>
</comment>
<evidence type="ECO:0000313" key="9">
    <source>
        <dbReference type="Proteomes" id="UP001427805"/>
    </source>
</evidence>
<accession>A0ABV0BAE6</accession>
<dbReference type="Proteomes" id="UP001427805">
    <property type="component" value="Unassembled WGS sequence"/>
</dbReference>
<evidence type="ECO:0000256" key="1">
    <source>
        <dbReference type="ARBA" id="ARBA00004141"/>
    </source>
</evidence>
<gene>
    <name evidence="8" type="ORF">TPR58_09265</name>
</gene>
<dbReference type="PANTHER" id="PTHR32322:SF2">
    <property type="entry name" value="EAMA DOMAIN-CONTAINING PROTEIN"/>
    <property type="match status" value="1"/>
</dbReference>
<feature type="transmembrane region" description="Helical" evidence="6">
    <location>
        <begin position="239"/>
        <end position="258"/>
    </location>
</feature>
<feature type="transmembrane region" description="Helical" evidence="6">
    <location>
        <begin position="176"/>
        <end position="197"/>
    </location>
</feature>
<feature type="transmembrane region" description="Helical" evidence="6">
    <location>
        <begin position="264"/>
        <end position="282"/>
    </location>
</feature>
<organism evidence="8 9">
    <name type="scientific">Sphingomonas rustica</name>
    <dbReference type="NCBI Taxonomy" id="3103142"/>
    <lineage>
        <taxon>Bacteria</taxon>
        <taxon>Pseudomonadati</taxon>
        <taxon>Pseudomonadota</taxon>
        <taxon>Alphaproteobacteria</taxon>
        <taxon>Sphingomonadales</taxon>
        <taxon>Sphingomonadaceae</taxon>
        <taxon>Sphingomonas</taxon>
    </lineage>
</organism>
<reference evidence="8 9" key="1">
    <citation type="submission" date="2024-05" db="EMBL/GenBank/DDBJ databases">
        <title>Sphingomonas sp. HF-S3 16S ribosomal RNA gene Genome sequencing and assembly.</title>
        <authorList>
            <person name="Lee H."/>
        </authorList>
    </citation>
    <scope>NUCLEOTIDE SEQUENCE [LARGE SCALE GENOMIC DNA]</scope>
    <source>
        <strain evidence="8 9">HF-S3</strain>
    </source>
</reference>
<feature type="transmembrane region" description="Helical" evidence="6">
    <location>
        <begin position="90"/>
        <end position="110"/>
    </location>
</feature>
<proteinExistence type="inferred from homology"/>
<evidence type="ECO:0000256" key="4">
    <source>
        <dbReference type="ARBA" id="ARBA00022989"/>
    </source>
</evidence>
<comment type="subcellular location">
    <subcellularLocation>
        <location evidence="1">Membrane</location>
        <topology evidence="1">Multi-pass membrane protein</topology>
    </subcellularLocation>
</comment>
<dbReference type="InterPro" id="IPR000620">
    <property type="entry name" value="EamA_dom"/>
</dbReference>
<comment type="caution">
    <text evidence="8">The sequence shown here is derived from an EMBL/GenBank/DDBJ whole genome shotgun (WGS) entry which is preliminary data.</text>
</comment>
<keyword evidence="5 6" id="KW-0472">Membrane</keyword>
<keyword evidence="3 6" id="KW-0812">Transmembrane</keyword>
<protein>
    <submittedName>
        <fullName evidence="8">DMT family transporter</fullName>
    </submittedName>
</protein>
<evidence type="ECO:0000256" key="2">
    <source>
        <dbReference type="ARBA" id="ARBA00007362"/>
    </source>
</evidence>